<evidence type="ECO:0000256" key="1">
    <source>
        <dbReference type="SAM" id="Phobius"/>
    </source>
</evidence>
<dbReference type="Proteomes" id="UP001172684">
    <property type="component" value="Unassembled WGS sequence"/>
</dbReference>
<name>A0ABQ9P4M3_9PEZI</name>
<reference evidence="2" key="1">
    <citation type="submission" date="2022-10" db="EMBL/GenBank/DDBJ databases">
        <title>Culturing micro-colonial fungi from biological soil crusts in the Mojave desert and describing Neophaeococcomyces mojavensis, and introducing the new genera and species Taxawa tesnikishii.</title>
        <authorList>
            <person name="Kurbessoian T."/>
            <person name="Stajich J.E."/>
        </authorList>
    </citation>
    <scope>NUCLEOTIDE SEQUENCE</scope>
    <source>
        <strain evidence="2">TK_1</strain>
    </source>
</reference>
<evidence type="ECO:0000313" key="2">
    <source>
        <dbReference type="EMBL" id="KAJ9669238.1"/>
    </source>
</evidence>
<feature type="transmembrane region" description="Helical" evidence="1">
    <location>
        <begin position="405"/>
        <end position="428"/>
    </location>
</feature>
<proteinExistence type="predicted"/>
<keyword evidence="1" id="KW-1133">Transmembrane helix</keyword>
<dbReference type="EMBL" id="JAPDRL010000003">
    <property type="protein sequence ID" value="KAJ9669238.1"/>
    <property type="molecule type" value="Genomic_DNA"/>
</dbReference>
<comment type="caution">
    <text evidence="2">The sequence shown here is derived from an EMBL/GenBank/DDBJ whole genome shotgun (WGS) entry which is preliminary data.</text>
</comment>
<protein>
    <submittedName>
        <fullName evidence="2">Uncharacterized protein</fullName>
    </submittedName>
</protein>
<organism evidence="2 3">
    <name type="scientific">Coniosporium apollinis</name>
    <dbReference type="NCBI Taxonomy" id="61459"/>
    <lineage>
        <taxon>Eukaryota</taxon>
        <taxon>Fungi</taxon>
        <taxon>Dikarya</taxon>
        <taxon>Ascomycota</taxon>
        <taxon>Pezizomycotina</taxon>
        <taxon>Dothideomycetes</taxon>
        <taxon>Dothideomycetes incertae sedis</taxon>
        <taxon>Coniosporium</taxon>
    </lineage>
</organism>
<gene>
    <name evidence="2" type="ORF">H2201_000590</name>
</gene>
<keyword evidence="1" id="KW-0812">Transmembrane</keyword>
<keyword evidence="1" id="KW-0472">Membrane</keyword>
<sequence length="437" mass="49067">MELMQSGRNTSVSTGLTTTSTLRVADLPSFLPSASHNCLASSPIDHVQWYSWWVHDQVQREPKELFSSLPGYDPKSNQHYTDPFTALWQETSRYLAAKESVSILEIVTHLVEEGLLQSQSGAEALVSAKNLVFAVIGWQTMLYKPDMHSCPAGQLAIADEMDGHQGQAHMCLKQNGSACKRHIHELLLGFGVLLPPRNFHAPASPEDNAAFNELKTAAPATFNAHLLTSIGGIDIKWTDSLACHLEFDKNSNTLFLYRYPSFCVAHLPPSKSTTPHKTVIHACAAPDTAGTKQWATADEVTQMLREIILSYRLLFGQNKAARQRFRKLRPFDDIPAEGTDNLLSSLCGRKHCQSTFDIPERETYDLPRDFPVLRSRLAILLRHLSNRKPRTWKELWQDKRDSASWLTFWAVLIIGGMGIILAFLQVVLQIVQIVQRD</sequence>
<keyword evidence="3" id="KW-1185">Reference proteome</keyword>
<accession>A0ABQ9P4M3</accession>
<evidence type="ECO:0000313" key="3">
    <source>
        <dbReference type="Proteomes" id="UP001172684"/>
    </source>
</evidence>